<evidence type="ECO:0000313" key="3">
    <source>
        <dbReference type="Proteomes" id="UP000027195"/>
    </source>
</evidence>
<dbReference type="AlphaFoldDB" id="A0A067M5V7"/>
<evidence type="ECO:0000256" key="1">
    <source>
        <dbReference type="SAM" id="SignalP"/>
    </source>
</evidence>
<evidence type="ECO:0000313" key="2">
    <source>
        <dbReference type="EMBL" id="KDQ10095.1"/>
    </source>
</evidence>
<dbReference type="OrthoDB" id="4932133at2759"/>
<sequence length="90" mass="9681">MRLSIATLLFASVFVVSVLAGRNCKCQDSRGQYNSLTQTCCSKDPKAGDIVAVYYPGPNHQCTSPYNSIDSGAFVQCCQNEGVGGAYCWD</sequence>
<reference evidence="3" key="1">
    <citation type="journal article" date="2014" name="Proc. Natl. Acad. Sci. U.S.A.">
        <title>Extensive sampling of basidiomycete genomes demonstrates inadequacy of the white-rot/brown-rot paradigm for wood decay fungi.</title>
        <authorList>
            <person name="Riley R."/>
            <person name="Salamov A.A."/>
            <person name="Brown D.W."/>
            <person name="Nagy L.G."/>
            <person name="Floudas D."/>
            <person name="Held B.W."/>
            <person name="Levasseur A."/>
            <person name="Lombard V."/>
            <person name="Morin E."/>
            <person name="Otillar R."/>
            <person name="Lindquist E.A."/>
            <person name="Sun H."/>
            <person name="LaButti K.M."/>
            <person name="Schmutz J."/>
            <person name="Jabbour D."/>
            <person name="Luo H."/>
            <person name="Baker S.E."/>
            <person name="Pisabarro A.G."/>
            <person name="Walton J.D."/>
            <person name="Blanchette R.A."/>
            <person name="Henrissat B."/>
            <person name="Martin F."/>
            <person name="Cullen D."/>
            <person name="Hibbett D.S."/>
            <person name="Grigoriev I.V."/>
        </authorList>
    </citation>
    <scope>NUCLEOTIDE SEQUENCE [LARGE SCALE GENOMIC DNA]</scope>
    <source>
        <strain evidence="3">FD-172 SS1</strain>
    </source>
</reference>
<feature type="chain" id="PRO_5001645280" description="Hydrophobin" evidence="1">
    <location>
        <begin position="21"/>
        <end position="90"/>
    </location>
</feature>
<evidence type="ECO:0008006" key="4">
    <source>
        <dbReference type="Google" id="ProtNLM"/>
    </source>
</evidence>
<dbReference type="InterPro" id="IPR045992">
    <property type="entry name" value="DUF5948"/>
</dbReference>
<dbReference type="InParanoid" id="A0A067M5V7"/>
<gene>
    <name evidence="2" type="ORF">BOTBODRAFT_501291</name>
</gene>
<keyword evidence="1" id="KW-0732">Signal</keyword>
<dbReference type="Pfam" id="PF19373">
    <property type="entry name" value="DUF5948"/>
    <property type="match status" value="1"/>
</dbReference>
<dbReference type="HOGENOM" id="CLU_168408_0_0_1"/>
<dbReference type="EMBL" id="KL198071">
    <property type="protein sequence ID" value="KDQ10095.1"/>
    <property type="molecule type" value="Genomic_DNA"/>
</dbReference>
<proteinExistence type="predicted"/>
<name>A0A067M5V7_BOTB1</name>
<organism evidence="2 3">
    <name type="scientific">Botryobasidium botryosum (strain FD-172 SS1)</name>
    <dbReference type="NCBI Taxonomy" id="930990"/>
    <lineage>
        <taxon>Eukaryota</taxon>
        <taxon>Fungi</taxon>
        <taxon>Dikarya</taxon>
        <taxon>Basidiomycota</taxon>
        <taxon>Agaricomycotina</taxon>
        <taxon>Agaricomycetes</taxon>
        <taxon>Cantharellales</taxon>
        <taxon>Botryobasidiaceae</taxon>
        <taxon>Botryobasidium</taxon>
    </lineage>
</organism>
<accession>A0A067M5V7</accession>
<feature type="signal peptide" evidence="1">
    <location>
        <begin position="1"/>
        <end position="20"/>
    </location>
</feature>
<protein>
    <recommendedName>
        <fullName evidence="4">Hydrophobin</fullName>
    </recommendedName>
</protein>
<dbReference type="Proteomes" id="UP000027195">
    <property type="component" value="Unassembled WGS sequence"/>
</dbReference>
<keyword evidence="3" id="KW-1185">Reference proteome</keyword>